<keyword evidence="3" id="KW-1185">Reference proteome</keyword>
<reference evidence="2" key="1">
    <citation type="journal article" date="2014" name="Int. J. Syst. Evol. Microbiol.">
        <title>Complete genome sequence of Corynebacterium casei LMG S-19264T (=DSM 44701T), isolated from a smear-ripened cheese.</title>
        <authorList>
            <consortium name="US DOE Joint Genome Institute (JGI-PGF)"/>
            <person name="Walter F."/>
            <person name="Albersmeier A."/>
            <person name="Kalinowski J."/>
            <person name="Ruckert C."/>
        </authorList>
    </citation>
    <scope>NUCLEOTIDE SEQUENCE</scope>
    <source>
        <strain evidence="2">JCM 3302</strain>
    </source>
</reference>
<dbReference type="RefSeq" id="WP_189896016.1">
    <property type="nucleotide sequence ID" value="NZ_BNBC01000002.1"/>
</dbReference>
<accession>A0A918ZJG1</accession>
<feature type="region of interest" description="Disordered" evidence="1">
    <location>
        <begin position="1"/>
        <end position="62"/>
    </location>
</feature>
<name>A0A918ZJG1_9ACTN</name>
<gene>
    <name evidence="2" type="ORF">GCM10014715_06460</name>
</gene>
<reference evidence="2" key="2">
    <citation type="submission" date="2020-09" db="EMBL/GenBank/DDBJ databases">
        <authorList>
            <person name="Sun Q."/>
            <person name="Ohkuma M."/>
        </authorList>
    </citation>
    <scope>NUCLEOTIDE SEQUENCE</scope>
    <source>
        <strain evidence="2">JCM 3302</strain>
    </source>
</reference>
<proteinExistence type="predicted"/>
<dbReference type="AlphaFoldDB" id="A0A918ZJG1"/>
<organism evidence="2 3">
    <name type="scientific">Streptomyces spiralis</name>
    <dbReference type="NCBI Taxonomy" id="66376"/>
    <lineage>
        <taxon>Bacteria</taxon>
        <taxon>Bacillati</taxon>
        <taxon>Actinomycetota</taxon>
        <taxon>Actinomycetes</taxon>
        <taxon>Kitasatosporales</taxon>
        <taxon>Streptomycetaceae</taxon>
        <taxon>Streptomyces</taxon>
    </lineage>
</organism>
<dbReference type="EMBL" id="BNBC01000002">
    <property type="protein sequence ID" value="GHE56202.1"/>
    <property type="molecule type" value="Genomic_DNA"/>
</dbReference>
<protein>
    <submittedName>
        <fullName evidence="2">Uncharacterized protein</fullName>
    </submittedName>
</protein>
<feature type="compositionally biased region" description="Polar residues" evidence="1">
    <location>
        <begin position="53"/>
        <end position="62"/>
    </location>
</feature>
<dbReference type="Proteomes" id="UP000641386">
    <property type="component" value="Unassembled WGS sequence"/>
</dbReference>
<sequence>MDAELTRDKPASCGAGAARDRRPGVSPHRTVRAPKLQEDRMRLPAQRPCKNAPGTNQDFILG</sequence>
<evidence type="ECO:0000313" key="2">
    <source>
        <dbReference type="EMBL" id="GHE56202.1"/>
    </source>
</evidence>
<evidence type="ECO:0000313" key="3">
    <source>
        <dbReference type="Proteomes" id="UP000641386"/>
    </source>
</evidence>
<evidence type="ECO:0000256" key="1">
    <source>
        <dbReference type="SAM" id="MobiDB-lite"/>
    </source>
</evidence>
<comment type="caution">
    <text evidence="2">The sequence shown here is derived from an EMBL/GenBank/DDBJ whole genome shotgun (WGS) entry which is preliminary data.</text>
</comment>
<feature type="compositionally biased region" description="Basic and acidic residues" evidence="1">
    <location>
        <begin position="1"/>
        <end position="10"/>
    </location>
</feature>